<dbReference type="AlphaFoldDB" id="A0A429ZWR5"/>
<sequence length="110" mass="12318">MIEETGLETGQFEVNGTVYELRYNLQKIKTIEMVTKKSISAEVVQNNGILPIQLMESLFSFGLVTANDLKVVPQSKATAMFEPFINENGAITVNNMIVEKLQEDAGFLFR</sequence>
<comment type="caution">
    <text evidence="1">The sequence shown here is derived from an EMBL/GenBank/DDBJ whole genome shotgun (WGS) entry which is preliminary data.</text>
</comment>
<name>A0A429ZWR5_9ENTE</name>
<dbReference type="Proteomes" id="UP000287857">
    <property type="component" value="Unassembled WGS sequence"/>
</dbReference>
<dbReference type="EMBL" id="NGJS01000011">
    <property type="protein sequence ID" value="RST98260.1"/>
    <property type="molecule type" value="Genomic_DNA"/>
</dbReference>
<evidence type="ECO:0000313" key="2">
    <source>
        <dbReference type="Proteomes" id="UP000287857"/>
    </source>
</evidence>
<gene>
    <name evidence="1" type="ORF">CBF37_08070</name>
</gene>
<evidence type="ECO:0000313" key="1">
    <source>
        <dbReference type="EMBL" id="RST98260.1"/>
    </source>
</evidence>
<reference evidence="1 2" key="1">
    <citation type="submission" date="2017-05" db="EMBL/GenBank/DDBJ databases">
        <title>Vagococcus spp. assemblies.</title>
        <authorList>
            <person name="Gulvik C.A."/>
        </authorList>
    </citation>
    <scope>NUCLEOTIDE SEQUENCE [LARGE SCALE GENOMIC DNA]</scope>
    <source>
        <strain evidence="1 2">SS1995</strain>
    </source>
</reference>
<keyword evidence="2" id="KW-1185">Reference proteome</keyword>
<dbReference type="OrthoDB" id="2227441at2"/>
<protein>
    <submittedName>
        <fullName evidence="1">Segregation and condensation protein B</fullName>
    </submittedName>
</protein>
<proteinExistence type="predicted"/>
<dbReference type="RefSeq" id="WP_125984239.1">
    <property type="nucleotide sequence ID" value="NZ_NGJS01000011.1"/>
</dbReference>
<accession>A0A429ZWR5</accession>
<organism evidence="1 2">
    <name type="scientific">Vagococcus vulneris</name>
    <dbReference type="NCBI Taxonomy" id="1977869"/>
    <lineage>
        <taxon>Bacteria</taxon>
        <taxon>Bacillati</taxon>
        <taxon>Bacillota</taxon>
        <taxon>Bacilli</taxon>
        <taxon>Lactobacillales</taxon>
        <taxon>Enterococcaceae</taxon>
        <taxon>Vagococcus</taxon>
    </lineage>
</organism>